<sequence length="86" mass="9825">MWPFQESRSQRNEDRTTIQPSISVTPHATLVDIGTVLTEVLVFAECRKLKMWNSLKMPLHTFATDCCMTQMPLEEGTSPIANCTYF</sequence>
<protein>
    <submittedName>
        <fullName evidence="1">Uncharacterized protein</fullName>
    </submittedName>
</protein>
<keyword evidence="2" id="KW-1185">Reference proteome</keyword>
<proteinExistence type="predicted"/>
<comment type="caution">
    <text evidence="1">The sequence shown here is derived from an EMBL/GenBank/DDBJ whole genome shotgun (WGS) entry which is preliminary data.</text>
</comment>
<gene>
    <name evidence="1" type="ORF">Q5P01_014799</name>
</gene>
<reference evidence="1" key="1">
    <citation type="submission" date="2023-07" db="EMBL/GenBank/DDBJ databases">
        <title>Chromosome-level Genome Assembly of Striped Snakehead (Channa striata).</title>
        <authorList>
            <person name="Liu H."/>
        </authorList>
    </citation>
    <scope>NUCLEOTIDE SEQUENCE</scope>
    <source>
        <strain evidence="1">Gz</strain>
        <tissue evidence="1">Muscle</tissue>
    </source>
</reference>
<dbReference type="Proteomes" id="UP001187415">
    <property type="component" value="Unassembled WGS sequence"/>
</dbReference>
<dbReference type="EMBL" id="JAUPFM010000011">
    <property type="protein sequence ID" value="KAK2837587.1"/>
    <property type="molecule type" value="Genomic_DNA"/>
</dbReference>
<evidence type="ECO:0000313" key="1">
    <source>
        <dbReference type="EMBL" id="KAK2837587.1"/>
    </source>
</evidence>
<organism evidence="1 2">
    <name type="scientific">Channa striata</name>
    <name type="common">Snakehead murrel</name>
    <name type="synonym">Ophicephalus striatus</name>
    <dbReference type="NCBI Taxonomy" id="64152"/>
    <lineage>
        <taxon>Eukaryota</taxon>
        <taxon>Metazoa</taxon>
        <taxon>Chordata</taxon>
        <taxon>Craniata</taxon>
        <taxon>Vertebrata</taxon>
        <taxon>Euteleostomi</taxon>
        <taxon>Actinopterygii</taxon>
        <taxon>Neopterygii</taxon>
        <taxon>Teleostei</taxon>
        <taxon>Neoteleostei</taxon>
        <taxon>Acanthomorphata</taxon>
        <taxon>Anabantaria</taxon>
        <taxon>Anabantiformes</taxon>
        <taxon>Channoidei</taxon>
        <taxon>Channidae</taxon>
        <taxon>Channa</taxon>
    </lineage>
</organism>
<name>A0AA88MJA3_CHASR</name>
<evidence type="ECO:0000313" key="2">
    <source>
        <dbReference type="Proteomes" id="UP001187415"/>
    </source>
</evidence>
<accession>A0AA88MJA3</accession>
<dbReference type="AlphaFoldDB" id="A0AA88MJA3"/>